<proteinExistence type="predicted"/>
<evidence type="ECO:0000313" key="4">
    <source>
        <dbReference type="EMBL" id="SDK05663.1"/>
    </source>
</evidence>
<evidence type="ECO:0000256" key="2">
    <source>
        <dbReference type="SAM" id="Phobius"/>
    </source>
</evidence>
<dbReference type="InterPro" id="IPR003148">
    <property type="entry name" value="RCK_N"/>
</dbReference>
<dbReference type="InterPro" id="IPR050721">
    <property type="entry name" value="Trk_Ktr_HKT_K-transport"/>
</dbReference>
<dbReference type="OrthoDB" id="56871at2157"/>
<reference evidence="5" key="1">
    <citation type="submission" date="2016-10" db="EMBL/GenBank/DDBJ databases">
        <authorList>
            <person name="Varghese N."/>
            <person name="Submissions S."/>
        </authorList>
    </citation>
    <scope>NUCLEOTIDE SEQUENCE [LARGE SCALE GENOMIC DNA]</scope>
    <source>
        <strain evidence="5">B4,CECT 8067,JCM 17497</strain>
    </source>
</reference>
<comment type="subcellular location">
    <subcellularLocation>
        <location evidence="1">Cell membrane</location>
        <topology evidence="1">Multi-pass membrane protein</topology>
    </subcellularLocation>
</comment>
<dbReference type="PROSITE" id="PS51201">
    <property type="entry name" value="RCK_N"/>
    <property type="match status" value="1"/>
</dbReference>
<accession>A0A1G8YSA4</accession>
<dbReference type="PANTHER" id="PTHR43833">
    <property type="entry name" value="POTASSIUM CHANNEL PROTEIN 2-RELATED-RELATED"/>
    <property type="match status" value="1"/>
</dbReference>
<keyword evidence="2" id="KW-0472">Membrane</keyword>
<dbReference type="Proteomes" id="UP000198882">
    <property type="component" value="Unassembled WGS sequence"/>
</dbReference>
<feature type="transmembrane region" description="Helical" evidence="2">
    <location>
        <begin position="88"/>
        <end position="105"/>
    </location>
</feature>
<dbReference type="SUPFAM" id="SSF51735">
    <property type="entry name" value="NAD(P)-binding Rossmann-fold domains"/>
    <property type="match status" value="1"/>
</dbReference>
<feature type="transmembrane region" description="Helical" evidence="2">
    <location>
        <begin position="63"/>
        <end position="81"/>
    </location>
</feature>
<dbReference type="STRING" id="1095776.SAMN04515672_2286"/>
<keyword evidence="4" id="KW-0813">Transport</keyword>
<keyword evidence="2" id="KW-1133">Transmembrane helix</keyword>
<dbReference type="PANTHER" id="PTHR43833:SF9">
    <property type="entry name" value="POTASSIUM CHANNEL PROTEIN YUGO-RELATED"/>
    <property type="match status" value="1"/>
</dbReference>
<name>A0A1G8YSA4_9EURY</name>
<keyword evidence="5" id="KW-1185">Reference proteome</keyword>
<dbReference type="Gene3D" id="3.40.50.720">
    <property type="entry name" value="NAD(P)-binding Rossmann-like Domain"/>
    <property type="match status" value="1"/>
</dbReference>
<dbReference type="AlphaFoldDB" id="A0A1G8YSA4"/>
<sequence>MAEVRAWQDRLPDNWRRILSTRAAVALALTVALLSVATAIVNIGTDVVYGPLAPYLPDAVQDAAGFTGALTGFLMVGSALALRRGLRVGWWATFLLLPLTAAQGLLQASQYSLPLIVVSLVAMPVLLVSRKRFRKPLELGTTEIAAGSALLGVQLYGTIGGYALRDHFEGIDSILDAFYFTIITSSTVGYGDITPDPDSTEAMLFTMSVLVLGVASFGIAVGALVGPAIQARITKTLGKMTDSQLELLEDHLLVLGYGELTEPIVDELAASDREFVVVTNNRDVAPALSDRGIPVVTGDPSDKGPLRRAKIERARAILVATNHDAEDALTILTAHQLAPETRIVAAATDRENTEKLERAGADAVISPSVLGGHLLVRSALGSDDTELIDRIIGTNDSNN</sequence>
<dbReference type="SUPFAM" id="SSF81324">
    <property type="entry name" value="Voltage-gated potassium channels"/>
    <property type="match status" value="1"/>
</dbReference>
<protein>
    <submittedName>
        <fullName evidence="4">Voltage-gated potassium channel</fullName>
    </submittedName>
</protein>
<dbReference type="Pfam" id="PF07885">
    <property type="entry name" value="Ion_trans_2"/>
    <property type="match status" value="1"/>
</dbReference>
<organism evidence="4 5">
    <name type="scientific">Natronorubrum texcoconense</name>
    <dbReference type="NCBI Taxonomy" id="1095776"/>
    <lineage>
        <taxon>Archaea</taxon>
        <taxon>Methanobacteriati</taxon>
        <taxon>Methanobacteriota</taxon>
        <taxon>Stenosarchaea group</taxon>
        <taxon>Halobacteria</taxon>
        <taxon>Halobacteriales</taxon>
        <taxon>Natrialbaceae</taxon>
        <taxon>Natronorubrum</taxon>
    </lineage>
</organism>
<dbReference type="GO" id="GO:0006813">
    <property type="term" value="P:potassium ion transport"/>
    <property type="evidence" value="ECO:0007669"/>
    <property type="project" value="InterPro"/>
</dbReference>
<dbReference type="GO" id="GO:0005886">
    <property type="term" value="C:plasma membrane"/>
    <property type="evidence" value="ECO:0007669"/>
    <property type="project" value="UniProtKB-SubCell"/>
</dbReference>
<gene>
    <name evidence="4" type="ORF">SAMN04515672_2286</name>
</gene>
<dbReference type="RefSeq" id="WP_090305900.1">
    <property type="nucleotide sequence ID" value="NZ_FNFE01000002.1"/>
</dbReference>
<keyword evidence="2" id="KW-0812">Transmembrane</keyword>
<feature type="transmembrane region" description="Helical" evidence="2">
    <location>
        <begin position="203"/>
        <end position="225"/>
    </location>
</feature>
<evidence type="ECO:0000313" key="5">
    <source>
        <dbReference type="Proteomes" id="UP000198882"/>
    </source>
</evidence>
<dbReference type="EMBL" id="FNFE01000002">
    <property type="protein sequence ID" value="SDK05663.1"/>
    <property type="molecule type" value="Genomic_DNA"/>
</dbReference>
<dbReference type="InterPro" id="IPR013099">
    <property type="entry name" value="K_chnl_dom"/>
</dbReference>
<dbReference type="Gene3D" id="1.10.287.70">
    <property type="match status" value="1"/>
</dbReference>
<evidence type="ECO:0000259" key="3">
    <source>
        <dbReference type="PROSITE" id="PS51201"/>
    </source>
</evidence>
<feature type="transmembrane region" description="Helical" evidence="2">
    <location>
        <begin position="111"/>
        <end position="129"/>
    </location>
</feature>
<keyword evidence="4" id="KW-0406">Ion transport</keyword>
<feature type="domain" description="RCK N-terminal" evidence="3">
    <location>
        <begin position="249"/>
        <end position="365"/>
    </location>
</feature>
<evidence type="ECO:0000256" key="1">
    <source>
        <dbReference type="ARBA" id="ARBA00004651"/>
    </source>
</evidence>
<keyword evidence="4" id="KW-0407">Ion channel</keyword>
<dbReference type="InterPro" id="IPR036291">
    <property type="entry name" value="NAD(P)-bd_dom_sf"/>
</dbReference>
<dbReference type="GO" id="GO:0034220">
    <property type="term" value="P:monoatomic ion transmembrane transport"/>
    <property type="evidence" value="ECO:0007669"/>
    <property type="project" value="UniProtKB-KW"/>
</dbReference>
<dbReference type="Pfam" id="PF02254">
    <property type="entry name" value="TrkA_N"/>
    <property type="match status" value="1"/>
</dbReference>